<dbReference type="GO" id="GO:0004650">
    <property type="term" value="F:polygalacturonase activity"/>
    <property type="evidence" value="ECO:0007669"/>
    <property type="project" value="UniProtKB-EC"/>
</dbReference>
<dbReference type="EMBL" id="KV417647">
    <property type="protein sequence ID" value="KZP12435.1"/>
    <property type="molecule type" value="Genomic_DNA"/>
</dbReference>
<sequence>MIVKGDSVTFNGAGYSLDGNGAQYWDGLGGSGGKTKPAPLLRINHSGTFKDTIILNSPARGVAIGGAGLVVDTVTVDNSAGDALGKNTDGFDVSSDGPLTIQNSKVHGQDDCLAINRGNDITFTSNTCTGPTHGISIGSISSSTTVSNIVISKNTVTGAVVGLRIKTDAVATGSTVNGVTYTDNVLTGITKYGVFVDQSYPATLGTPGTGVVIEDIIFSGTNTVSVGSSAYRLEINCGSTTSCPGTWNLAGLDITGGKAGVVKNVAVTGGTY</sequence>
<dbReference type="PANTHER" id="PTHR31884">
    <property type="entry name" value="POLYGALACTURONASE"/>
    <property type="match status" value="1"/>
</dbReference>
<dbReference type="InterPro" id="IPR012334">
    <property type="entry name" value="Pectin_lyas_fold"/>
</dbReference>
<keyword evidence="4" id="KW-0677">Repeat</keyword>
<evidence type="ECO:0000256" key="3">
    <source>
        <dbReference type="ARBA" id="ARBA00022729"/>
    </source>
</evidence>
<organism evidence="11 12">
    <name type="scientific">Athelia psychrophila</name>
    <dbReference type="NCBI Taxonomy" id="1759441"/>
    <lineage>
        <taxon>Eukaryota</taxon>
        <taxon>Fungi</taxon>
        <taxon>Dikarya</taxon>
        <taxon>Basidiomycota</taxon>
        <taxon>Agaricomycotina</taxon>
        <taxon>Agaricomycetes</taxon>
        <taxon>Agaricomycetidae</taxon>
        <taxon>Atheliales</taxon>
        <taxon>Atheliaceae</taxon>
        <taxon>Athelia</taxon>
    </lineage>
</organism>
<accession>A0A166BA79</accession>
<keyword evidence="5 10" id="KW-0378">Hydrolase</keyword>
<evidence type="ECO:0000256" key="5">
    <source>
        <dbReference type="ARBA" id="ARBA00022801"/>
    </source>
</evidence>
<keyword evidence="7 10" id="KW-0326">Glycosidase</keyword>
<dbReference type="AlphaFoldDB" id="A0A166BA79"/>
<dbReference type="InterPro" id="IPR000743">
    <property type="entry name" value="Glyco_hydro_28"/>
</dbReference>
<evidence type="ECO:0000256" key="8">
    <source>
        <dbReference type="ARBA" id="ARBA00023316"/>
    </source>
</evidence>
<dbReference type="GO" id="GO:0005576">
    <property type="term" value="C:extracellular region"/>
    <property type="evidence" value="ECO:0007669"/>
    <property type="project" value="TreeGrafter"/>
</dbReference>
<dbReference type="InterPro" id="IPR006626">
    <property type="entry name" value="PbH1"/>
</dbReference>
<dbReference type="InterPro" id="IPR050434">
    <property type="entry name" value="Glycosyl_hydrlase_28"/>
</dbReference>
<dbReference type="InterPro" id="IPR011050">
    <property type="entry name" value="Pectin_lyase_fold/virulence"/>
</dbReference>
<evidence type="ECO:0000256" key="9">
    <source>
        <dbReference type="ARBA" id="ARBA00034074"/>
    </source>
</evidence>
<dbReference type="Pfam" id="PF00295">
    <property type="entry name" value="Glyco_hydro_28"/>
    <property type="match status" value="1"/>
</dbReference>
<keyword evidence="8" id="KW-0961">Cell wall biogenesis/degradation</keyword>
<dbReference type="Gene3D" id="2.160.20.10">
    <property type="entry name" value="Single-stranded right-handed beta-helix, Pectin lyase-like"/>
    <property type="match status" value="1"/>
</dbReference>
<gene>
    <name evidence="11" type="ORF">FIBSPDRAFT_1050049</name>
</gene>
<keyword evidence="3" id="KW-0732">Signal</keyword>
<dbReference type="GO" id="GO:0045490">
    <property type="term" value="P:pectin catabolic process"/>
    <property type="evidence" value="ECO:0007669"/>
    <property type="project" value="TreeGrafter"/>
</dbReference>
<keyword evidence="6" id="KW-1015">Disulfide bond</keyword>
<evidence type="ECO:0000256" key="10">
    <source>
        <dbReference type="RuleBase" id="RU361169"/>
    </source>
</evidence>
<dbReference type="EC" id="3.2.1.15" evidence="2"/>
<keyword evidence="12" id="KW-1185">Reference proteome</keyword>
<evidence type="ECO:0000313" key="12">
    <source>
        <dbReference type="Proteomes" id="UP000076532"/>
    </source>
</evidence>
<dbReference type="GO" id="GO:0071555">
    <property type="term" value="P:cell wall organization"/>
    <property type="evidence" value="ECO:0007669"/>
    <property type="project" value="UniProtKB-KW"/>
</dbReference>
<dbReference type="SUPFAM" id="SSF51126">
    <property type="entry name" value="Pectin lyase-like"/>
    <property type="match status" value="1"/>
</dbReference>
<evidence type="ECO:0000256" key="6">
    <source>
        <dbReference type="ARBA" id="ARBA00023157"/>
    </source>
</evidence>
<dbReference type="SMART" id="SM00710">
    <property type="entry name" value="PbH1"/>
    <property type="match status" value="6"/>
</dbReference>
<evidence type="ECO:0000256" key="1">
    <source>
        <dbReference type="ARBA" id="ARBA00008834"/>
    </source>
</evidence>
<dbReference type="Proteomes" id="UP000076532">
    <property type="component" value="Unassembled WGS sequence"/>
</dbReference>
<dbReference type="PANTHER" id="PTHR31884:SF1">
    <property type="entry name" value="POLYGALACTURONASE"/>
    <property type="match status" value="1"/>
</dbReference>
<dbReference type="STRING" id="436010.A0A166BA79"/>
<name>A0A166BA79_9AGAM</name>
<comment type="catalytic activity">
    <reaction evidence="9">
        <text>(1,4-alpha-D-galacturonosyl)n+m + H2O = (1,4-alpha-D-galacturonosyl)n + (1,4-alpha-D-galacturonosyl)m.</text>
        <dbReference type="EC" id="3.2.1.15"/>
    </reaction>
</comment>
<proteinExistence type="inferred from homology"/>
<comment type="similarity">
    <text evidence="1 10">Belongs to the glycosyl hydrolase 28 family.</text>
</comment>
<evidence type="ECO:0000256" key="2">
    <source>
        <dbReference type="ARBA" id="ARBA00012736"/>
    </source>
</evidence>
<reference evidence="11 12" key="1">
    <citation type="journal article" date="2016" name="Mol. Biol. Evol.">
        <title>Comparative Genomics of Early-Diverging Mushroom-Forming Fungi Provides Insights into the Origins of Lignocellulose Decay Capabilities.</title>
        <authorList>
            <person name="Nagy L.G."/>
            <person name="Riley R."/>
            <person name="Tritt A."/>
            <person name="Adam C."/>
            <person name="Daum C."/>
            <person name="Floudas D."/>
            <person name="Sun H."/>
            <person name="Yadav J.S."/>
            <person name="Pangilinan J."/>
            <person name="Larsson K.H."/>
            <person name="Matsuura K."/>
            <person name="Barry K."/>
            <person name="Labutti K."/>
            <person name="Kuo R."/>
            <person name="Ohm R.A."/>
            <person name="Bhattacharya S.S."/>
            <person name="Shirouzu T."/>
            <person name="Yoshinaga Y."/>
            <person name="Martin F.M."/>
            <person name="Grigoriev I.V."/>
            <person name="Hibbett D.S."/>
        </authorList>
    </citation>
    <scope>NUCLEOTIDE SEQUENCE [LARGE SCALE GENOMIC DNA]</scope>
    <source>
        <strain evidence="11 12">CBS 109695</strain>
    </source>
</reference>
<evidence type="ECO:0000256" key="4">
    <source>
        <dbReference type="ARBA" id="ARBA00022737"/>
    </source>
</evidence>
<evidence type="ECO:0000313" key="11">
    <source>
        <dbReference type="EMBL" id="KZP12435.1"/>
    </source>
</evidence>
<evidence type="ECO:0000256" key="7">
    <source>
        <dbReference type="ARBA" id="ARBA00023295"/>
    </source>
</evidence>
<protein>
    <recommendedName>
        <fullName evidence="2">endo-polygalacturonase</fullName>
        <ecNumber evidence="2">3.2.1.15</ecNumber>
    </recommendedName>
</protein>
<dbReference type="OrthoDB" id="1546079at2759"/>